<feature type="compositionally biased region" description="Polar residues" evidence="16">
    <location>
        <begin position="566"/>
        <end position="581"/>
    </location>
</feature>
<evidence type="ECO:0000259" key="18">
    <source>
        <dbReference type="PROSITE" id="PS51341"/>
    </source>
</evidence>
<evidence type="ECO:0000256" key="13">
    <source>
        <dbReference type="ARBA" id="ARBA00034808"/>
    </source>
</evidence>
<dbReference type="GO" id="GO:0006260">
    <property type="term" value="P:DNA replication"/>
    <property type="evidence" value="ECO:0007669"/>
    <property type="project" value="UniProtKB-KW"/>
</dbReference>
<evidence type="ECO:0000256" key="7">
    <source>
        <dbReference type="ARBA" id="ARBA00022801"/>
    </source>
</evidence>
<evidence type="ECO:0000256" key="6">
    <source>
        <dbReference type="ARBA" id="ARBA00022741"/>
    </source>
</evidence>
<sequence>MDYFSALDVLQKLLRIKRGATIKHAALKGMRDDWLKDNHPDKGGSTSKCQKMNAAWEAICKSEREDHRFSRAEDSDSEDEGPSGSQWTPPRRSINVPSYIRAHVEKPSEKCHRCYNLFVICCPSEKMEAIVHSMTTLGVDINCQLTRTVTDISFTFFSTMGTHRPAAIEKACRTNCTMAPFVVFIVHKTHRDPLIAAMRDPSRDGNIEDDSFPTASEEDGSVFDMFKFTNYALTSGITNLYLLMGSYDNLAKPCEHCVLCKEDKVHSETHRANQQNAQIFFRSKDKRKLASTARDTVLAQHTYNVCTMQREDLFNQYLTKALDCCRKVEITPKVAASVSIFIQIMHGDAAFIQFVNMFIECFVKAQPKRRVLMFRGPYNSGKTTIANAIRDLFQAPSLNMNCKFDDLKFELGRSIGKFMVLMEDVMGIPVTDDGTYGKGFGMCNLDKLRDHLDGLCPVGLEQKHVNKMDQVFPPCLITCNPYVIPKAVRQRILKAYAFNVKPYLCKAIKDYEVNLRFLSSKECLFFAMACTLPDDMWKEEHVDFVKIFRRDIKEYNCYYSIPQGEDSGQGTSASQEATQAFSGPPIPGQEEQERQTSDGED</sequence>
<evidence type="ECO:0000256" key="15">
    <source>
        <dbReference type="PROSITE-ProRule" id="PRU00671"/>
    </source>
</evidence>
<reference evidence="19" key="1">
    <citation type="journal article" date="2023" name="Virol. J.">
        <title>Identification and characterization of a polyomavirus in the thornback skate (Raja clavata).</title>
        <authorList>
            <person name="Abrantes J."/>
            <person name="Varsani A."/>
            <person name="Pereira P."/>
            <person name="Maia C."/>
            <person name="Farias I."/>
            <person name="Verissimo A."/>
            <person name="Neves F."/>
        </authorList>
    </citation>
    <scope>NUCLEOTIDE SEQUENCE</scope>
    <source>
        <strain evidence="19">Polyoma_Thornback</strain>
    </source>
</reference>
<dbReference type="InterPro" id="IPR027417">
    <property type="entry name" value="P-loop_NTPase"/>
</dbReference>
<feature type="compositionally biased region" description="Basic and acidic residues" evidence="16">
    <location>
        <begin position="591"/>
        <end position="601"/>
    </location>
</feature>
<dbReference type="Gene3D" id="3.40.50.300">
    <property type="entry name" value="P-loop containing nucleotide triphosphate hydrolases"/>
    <property type="match status" value="1"/>
</dbReference>
<evidence type="ECO:0000256" key="14">
    <source>
        <dbReference type="ARBA" id="ARBA00048988"/>
    </source>
</evidence>
<keyword evidence="10" id="KW-0238">DNA-binding</keyword>
<proteinExistence type="predicted"/>
<keyword evidence="11" id="KW-0413">Isomerase</keyword>
<dbReference type="GO" id="GO:0016787">
    <property type="term" value="F:hydrolase activity"/>
    <property type="evidence" value="ECO:0007669"/>
    <property type="project" value="UniProtKB-KW"/>
</dbReference>
<keyword evidence="5" id="KW-0235">DNA replication</keyword>
<keyword evidence="9" id="KW-0067">ATP-binding</keyword>
<dbReference type="InterPro" id="IPR036869">
    <property type="entry name" value="J_dom_sf"/>
</dbReference>
<keyword evidence="4" id="KW-1048">Host nucleus</keyword>
<keyword evidence="8" id="KW-0347">Helicase</keyword>
<dbReference type="GO" id="GO:0042025">
    <property type="term" value="C:host cell nucleus"/>
    <property type="evidence" value="ECO:0007669"/>
    <property type="project" value="UniProtKB-SubCell"/>
</dbReference>
<evidence type="ECO:0000256" key="1">
    <source>
        <dbReference type="ARBA" id="ARBA00004147"/>
    </source>
</evidence>
<dbReference type="Pfam" id="PF06431">
    <property type="entry name" value="Polyoma_lg_T_C"/>
    <property type="match status" value="1"/>
</dbReference>
<dbReference type="GO" id="GO:0005524">
    <property type="term" value="F:ATP binding"/>
    <property type="evidence" value="ECO:0007669"/>
    <property type="project" value="UniProtKB-KW"/>
</dbReference>
<feature type="region of interest" description="Disordered" evidence="16">
    <location>
        <begin position="67"/>
        <end position="93"/>
    </location>
</feature>
<evidence type="ECO:0000256" key="8">
    <source>
        <dbReference type="ARBA" id="ARBA00022806"/>
    </source>
</evidence>
<evidence type="ECO:0000256" key="16">
    <source>
        <dbReference type="SAM" id="MobiDB-lite"/>
    </source>
</evidence>
<feature type="domain" description="SF3 helicase" evidence="17">
    <location>
        <begin position="346"/>
        <end position="511"/>
    </location>
</feature>
<dbReference type="Gene3D" id="1.10.287.110">
    <property type="entry name" value="DnaJ domain"/>
    <property type="match status" value="1"/>
</dbReference>
<dbReference type="InterPro" id="IPR017910">
    <property type="entry name" value="Znf_lg_T-Ag_D1-typ"/>
</dbReference>
<keyword evidence="2" id="KW-0244">Early protein</keyword>
<evidence type="ECO:0000256" key="11">
    <source>
        <dbReference type="ARBA" id="ARBA00023235"/>
    </source>
</evidence>
<accession>A0AA51NH35</accession>
<dbReference type="SUPFAM" id="SSF52540">
    <property type="entry name" value="P-loop containing nucleoside triphosphate hydrolases"/>
    <property type="match status" value="1"/>
</dbReference>
<evidence type="ECO:0000256" key="3">
    <source>
        <dbReference type="ARBA" id="ARBA00022553"/>
    </source>
</evidence>
<keyword evidence="6" id="KW-0547">Nucleotide-binding</keyword>
<dbReference type="PROSITE" id="PS51341">
    <property type="entry name" value="ZF_LTAG_D1"/>
    <property type="match status" value="1"/>
</dbReference>
<reference evidence="19" key="2">
    <citation type="submission" date="2023-06" db="EMBL/GenBank/DDBJ databases">
        <authorList>
            <person name="Abrantes J."/>
            <person name="Varsani A."/>
            <person name="Pereira P."/>
            <person name="Maia C."/>
            <person name="Freitas I."/>
            <person name="Verissimo A."/>
            <person name="Neves F."/>
        </authorList>
    </citation>
    <scope>NUCLEOTIDE SEQUENCE</scope>
    <source>
        <strain evidence="19">Polyoma_Thornback</strain>
    </source>
</reference>
<organism evidence="19">
    <name type="scientific">Raja clavata polyomavirus 1</name>
    <dbReference type="NCBI Taxonomy" id="3072331"/>
    <lineage>
        <taxon>Viruses</taxon>
        <taxon>Monodnaviria</taxon>
        <taxon>Shotokuvirae</taxon>
        <taxon>Cossaviricota</taxon>
        <taxon>Papovaviricetes</taxon>
        <taxon>Sepolyvirales</taxon>
        <taxon>Polyomaviridae</taxon>
    </lineage>
</organism>
<dbReference type="GO" id="GO:0008270">
    <property type="term" value="F:zinc ion binding"/>
    <property type="evidence" value="ECO:0007669"/>
    <property type="project" value="UniProtKB-KW"/>
</dbReference>
<dbReference type="Gene3D" id="1.20.1050.70">
    <property type="entry name" value="Large T antigen, SV40, domain 3"/>
    <property type="match status" value="1"/>
</dbReference>
<evidence type="ECO:0000256" key="9">
    <source>
        <dbReference type="ARBA" id="ARBA00022840"/>
    </source>
</evidence>
<protein>
    <recommendedName>
        <fullName evidence="13">DNA 3'-5' helicase</fullName>
        <ecNumber evidence="13">5.6.2.4</ecNumber>
    </recommendedName>
</protein>
<evidence type="ECO:0000256" key="2">
    <source>
        <dbReference type="ARBA" id="ARBA00022518"/>
    </source>
</evidence>
<keyword evidence="15" id="KW-0863">Zinc-finger</keyword>
<comment type="subcellular location">
    <subcellularLocation>
        <location evidence="1">Host nucleus</location>
    </subcellularLocation>
</comment>
<keyword evidence="15" id="KW-0479">Metal-binding</keyword>
<dbReference type="GO" id="GO:0043138">
    <property type="term" value="F:3'-5' DNA helicase activity"/>
    <property type="evidence" value="ECO:0007669"/>
    <property type="project" value="UniProtKB-EC"/>
</dbReference>
<evidence type="ECO:0000256" key="10">
    <source>
        <dbReference type="ARBA" id="ARBA00023125"/>
    </source>
</evidence>
<keyword evidence="15" id="KW-0862">Zinc</keyword>
<keyword evidence="3" id="KW-0597">Phosphoprotein</keyword>
<evidence type="ECO:0000259" key="17">
    <source>
        <dbReference type="PROSITE" id="PS51206"/>
    </source>
</evidence>
<keyword evidence="7" id="KW-0378">Hydrolase</keyword>
<evidence type="ECO:0000313" key="19">
    <source>
        <dbReference type="EMBL" id="WMP40560.1"/>
    </source>
</evidence>
<dbReference type="GO" id="GO:0003677">
    <property type="term" value="F:DNA binding"/>
    <property type="evidence" value="ECO:0007669"/>
    <property type="project" value="UniProtKB-KW"/>
</dbReference>
<dbReference type="EC" id="5.6.2.4" evidence="13"/>
<evidence type="ECO:0000256" key="4">
    <source>
        <dbReference type="ARBA" id="ARBA00022562"/>
    </source>
</evidence>
<dbReference type="EMBL" id="OR159679">
    <property type="protein sequence ID" value="WMP40560.1"/>
    <property type="molecule type" value="Genomic_DNA"/>
</dbReference>
<dbReference type="PROSITE" id="PS51206">
    <property type="entry name" value="SF3_HELICASE_1"/>
    <property type="match status" value="1"/>
</dbReference>
<evidence type="ECO:0000256" key="5">
    <source>
        <dbReference type="ARBA" id="ARBA00022705"/>
    </source>
</evidence>
<dbReference type="SUPFAM" id="SSF46565">
    <property type="entry name" value="Chaperone J-domain"/>
    <property type="match status" value="1"/>
</dbReference>
<dbReference type="Gene3D" id="1.10.10.510">
    <property type="entry name" value="Zinc finger, large T-antigen D1 domain"/>
    <property type="match status" value="1"/>
</dbReference>
<dbReference type="InterPro" id="IPR014015">
    <property type="entry name" value="Helicase_SF3_DNA-vir"/>
</dbReference>
<comment type="catalytic activity">
    <reaction evidence="12">
        <text>Couples ATP hydrolysis with the unwinding of duplex DNA by translocating in the 3'-5' direction.</text>
        <dbReference type="EC" id="5.6.2.4"/>
    </reaction>
</comment>
<dbReference type="InterPro" id="IPR037102">
    <property type="entry name" value="Znf_lg_T-Ag_D1_dom_sf"/>
</dbReference>
<name>A0AA51NH35_9POLY</name>
<feature type="domain" description="T-ag D1-type" evidence="18">
    <location>
        <begin position="220"/>
        <end position="310"/>
    </location>
</feature>
<evidence type="ECO:0000256" key="12">
    <source>
        <dbReference type="ARBA" id="ARBA00034617"/>
    </source>
</evidence>
<feature type="region of interest" description="Disordered" evidence="16">
    <location>
        <begin position="564"/>
        <end position="601"/>
    </location>
</feature>
<comment type="catalytic activity">
    <reaction evidence="14">
        <text>ATP + H2O = ADP + phosphate + H(+)</text>
        <dbReference type="Rhea" id="RHEA:13065"/>
        <dbReference type="ChEBI" id="CHEBI:15377"/>
        <dbReference type="ChEBI" id="CHEBI:15378"/>
        <dbReference type="ChEBI" id="CHEBI:30616"/>
        <dbReference type="ChEBI" id="CHEBI:43474"/>
        <dbReference type="ChEBI" id="CHEBI:456216"/>
        <dbReference type="EC" id="5.6.2.4"/>
    </reaction>
</comment>
<dbReference type="SUPFAM" id="SSF55464">
    <property type="entry name" value="Origin of replication-binding domain, RBD-like"/>
    <property type="match status" value="1"/>
</dbReference>
<dbReference type="Gene3D" id="3.40.1310.20">
    <property type="match status" value="1"/>
</dbReference>
<dbReference type="InterPro" id="IPR010932">
    <property type="entry name" value="Lg_T_Ag_Polyomavir_C"/>
</dbReference>